<keyword evidence="14" id="KW-1185">Reference proteome</keyword>
<evidence type="ECO:0000256" key="3">
    <source>
        <dbReference type="ARBA" id="ARBA00022723"/>
    </source>
</evidence>
<dbReference type="SUPFAM" id="SSF52540">
    <property type="entry name" value="P-loop containing nucleoside triphosphate hydrolases"/>
    <property type="match status" value="1"/>
</dbReference>
<comment type="function">
    <text evidence="10">One of several proteins that assist in the late maturation steps of the functional core of the 30S ribosomal subunit. Helps release RbfA from mature subunits. May play a role in the assembly of ribosomal proteins into the subunit. Circularly permuted GTPase that catalyzes slow GTP hydrolysis, GTPase activity is stimulated by the 30S ribosomal subunit.</text>
</comment>
<dbReference type="InterPro" id="IPR030378">
    <property type="entry name" value="G_CP_dom"/>
</dbReference>
<gene>
    <name evidence="10 13" type="primary">rsgA</name>
    <name evidence="13" type="ORF">ACFQ0E_01365</name>
</gene>
<keyword evidence="2 10" id="KW-0690">Ribosome biogenesis</keyword>
<comment type="subunit">
    <text evidence="10">Monomer. Associates with 30S ribosomal subunit, binds 16S rRNA.</text>
</comment>
<dbReference type="InterPro" id="IPR004881">
    <property type="entry name" value="Ribosome_biogen_GTPase_RsgA"/>
</dbReference>
<dbReference type="InterPro" id="IPR010914">
    <property type="entry name" value="RsgA_GTPase_dom"/>
</dbReference>
<comment type="similarity">
    <text evidence="10">Belongs to the TRAFAC class YlqF/YawG GTPase family. RsgA subfamily.</text>
</comment>
<name>A0ABW2Y748_9GAMM</name>
<evidence type="ECO:0000256" key="1">
    <source>
        <dbReference type="ARBA" id="ARBA00022490"/>
    </source>
</evidence>
<feature type="domain" description="CP-type G" evidence="12">
    <location>
        <begin position="122"/>
        <end position="279"/>
    </location>
</feature>
<dbReference type="PROSITE" id="PS51721">
    <property type="entry name" value="G_CP"/>
    <property type="match status" value="1"/>
</dbReference>
<keyword evidence="6 10" id="KW-0378">Hydrolase</keyword>
<dbReference type="Gene3D" id="1.10.40.50">
    <property type="entry name" value="Probable gtpase engc, domain 3"/>
    <property type="match status" value="1"/>
</dbReference>
<dbReference type="Proteomes" id="UP001597110">
    <property type="component" value="Unassembled WGS sequence"/>
</dbReference>
<feature type="binding site" evidence="10">
    <location>
        <position position="309"/>
    </location>
    <ligand>
        <name>Zn(2+)</name>
        <dbReference type="ChEBI" id="CHEBI:29105"/>
    </ligand>
</feature>
<evidence type="ECO:0000256" key="4">
    <source>
        <dbReference type="ARBA" id="ARBA00022730"/>
    </source>
</evidence>
<keyword evidence="5 10" id="KW-0547">Nucleotide-binding</keyword>
<keyword evidence="4 10" id="KW-0699">rRNA-binding</keyword>
<dbReference type="PROSITE" id="PS50936">
    <property type="entry name" value="ENGC_GTPASE"/>
    <property type="match status" value="1"/>
</dbReference>
<evidence type="ECO:0000256" key="8">
    <source>
        <dbReference type="ARBA" id="ARBA00022884"/>
    </source>
</evidence>
<evidence type="ECO:0000313" key="14">
    <source>
        <dbReference type="Proteomes" id="UP001597110"/>
    </source>
</evidence>
<keyword evidence="9 10" id="KW-0342">GTP-binding</keyword>
<reference evidence="14" key="1">
    <citation type="journal article" date="2019" name="Int. J. Syst. Evol. Microbiol.">
        <title>The Global Catalogue of Microorganisms (GCM) 10K type strain sequencing project: providing services to taxonomists for standard genome sequencing and annotation.</title>
        <authorList>
            <consortium name="The Broad Institute Genomics Platform"/>
            <consortium name="The Broad Institute Genome Sequencing Center for Infectious Disease"/>
            <person name="Wu L."/>
            <person name="Ma J."/>
        </authorList>
    </citation>
    <scope>NUCLEOTIDE SEQUENCE [LARGE SCALE GENOMIC DNA]</scope>
    <source>
        <strain evidence="14">CCUG 55585</strain>
    </source>
</reference>
<accession>A0ABW2Y748</accession>
<evidence type="ECO:0000256" key="6">
    <source>
        <dbReference type="ARBA" id="ARBA00022801"/>
    </source>
</evidence>
<organism evidence="13 14">
    <name type="scientific">Lysobacter brunescens</name>
    <dbReference type="NCBI Taxonomy" id="262323"/>
    <lineage>
        <taxon>Bacteria</taxon>
        <taxon>Pseudomonadati</taxon>
        <taxon>Pseudomonadota</taxon>
        <taxon>Gammaproteobacteria</taxon>
        <taxon>Lysobacterales</taxon>
        <taxon>Lysobacteraceae</taxon>
        <taxon>Lysobacter</taxon>
    </lineage>
</organism>
<evidence type="ECO:0000256" key="10">
    <source>
        <dbReference type="HAMAP-Rule" id="MF_01820"/>
    </source>
</evidence>
<keyword evidence="3 10" id="KW-0479">Metal-binding</keyword>
<dbReference type="Pfam" id="PF03193">
    <property type="entry name" value="RsgA_GTPase"/>
    <property type="match status" value="1"/>
</dbReference>
<evidence type="ECO:0000256" key="5">
    <source>
        <dbReference type="ARBA" id="ARBA00022741"/>
    </source>
</evidence>
<dbReference type="NCBIfam" id="TIGR00157">
    <property type="entry name" value="ribosome small subunit-dependent GTPase A"/>
    <property type="match status" value="1"/>
</dbReference>
<dbReference type="RefSeq" id="WP_386821910.1">
    <property type="nucleotide sequence ID" value="NZ_JBHTIF010000001.1"/>
</dbReference>
<feature type="binding site" evidence="10">
    <location>
        <position position="307"/>
    </location>
    <ligand>
        <name>Zn(2+)</name>
        <dbReference type="ChEBI" id="CHEBI:29105"/>
    </ligand>
</feature>
<dbReference type="CDD" id="cd01854">
    <property type="entry name" value="YjeQ_EngC"/>
    <property type="match status" value="1"/>
</dbReference>
<comment type="caution">
    <text evidence="13">The sequence shown here is derived from an EMBL/GenBank/DDBJ whole genome shotgun (WGS) entry which is preliminary data.</text>
</comment>
<proteinExistence type="inferred from homology"/>
<dbReference type="HAMAP" id="MF_01820">
    <property type="entry name" value="GTPase_RsgA"/>
    <property type="match status" value="1"/>
</dbReference>
<evidence type="ECO:0000256" key="9">
    <source>
        <dbReference type="ARBA" id="ARBA00023134"/>
    </source>
</evidence>
<keyword evidence="1 10" id="KW-0963">Cytoplasm</keyword>
<dbReference type="InterPro" id="IPR027417">
    <property type="entry name" value="P-loop_NTPase"/>
</dbReference>
<feature type="domain" description="EngC GTPase" evidence="11">
    <location>
        <begin position="128"/>
        <end position="277"/>
    </location>
</feature>
<dbReference type="PANTHER" id="PTHR32120:SF10">
    <property type="entry name" value="SMALL RIBOSOMAL SUBUNIT BIOGENESIS GTPASE RSGA"/>
    <property type="match status" value="1"/>
</dbReference>
<dbReference type="EMBL" id="JBHTIF010000001">
    <property type="protein sequence ID" value="MFD0724237.1"/>
    <property type="molecule type" value="Genomic_DNA"/>
</dbReference>
<dbReference type="Gene3D" id="3.40.50.300">
    <property type="entry name" value="P-loop containing nucleotide triphosphate hydrolases"/>
    <property type="match status" value="1"/>
</dbReference>
<evidence type="ECO:0000259" key="12">
    <source>
        <dbReference type="PROSITE" id="PS51721"/>
    </source>
</evidence>
<dbReference type="PANTHER" id="PTHR32120">
    <property type="entry name" value="SMALL RIBOSOMAL SUBUNIT BIOGENESIS GTPASE RSGA"/>
    <property type="match status" value="1"/>
</dbReference>
<feature type="binding site" evidence="10">
    <location>
        <position position="315"/>
    </location>
    <ligand>
        <name>Zn(2+)</name>
        <dbReference type="ChEBI" id="CHEBI:29105"/>
    </ligand>
</feature>
<feature type="binding site" evidence="10">
    <location>
        <begin position="221"/>
        <end position="229"/>
    </location>
    <ligand>
        <name>GTP</name>
        <dbReference type="ChEBI" id="CHEBI:37565"/>
    </ligand>
</feature>
<dbReference type="EC" id="3.6.1.-" evidence="10"/>
<keyword evidence="7 10" id="KW-0862">Zinc</keyword>
<evidence type="ECO:0000256" key="2">
    <source>
        <dbReference type="ARBA" id="ARBA00022517"/>
    </source>
</evidence>
<evidence type="ECO:0000256" key="7">
    <source>
        <dbReference type="ARBA" id="ARBA00022833"/>
    </source>
</evidence>
<evidence type="ECO:0000259" key="11">
    <source>
        <dbReference type="PROSITE" id="PS50936"/>
    </source>
</evidence>
<evidence type="ECO:0000313" key="13">
    <source>
        <dbReference type="EMBL" id="MFD0724237.1"/>
    </source>
</evidence>
<keyword evidence="8 10" id="KW-0694">RNA-binding</keyword>
<feature type="binding site" evidence="10">
    <location>
        <position position="302"/>
    </location>
    <ligand>
        <name>Zn(2+)</name>
        <dbReference type="ChEBI" id="CHEBI:29105"/>
    </ligand>
</feature>
<comment type="cofactor">
    <cofactor evidence="10">
        <name>Zn(2+)</name>
        <dbReference type="ChEBI" id="CHEBI:29105"/>
    </cofactor>
    <text evidence="10">Binds 1 zinc ion per subunit.</text>
</comment>
<protein>
    <recommendedName>
        <fullName evidence="10">Small ribosomal subunit biogenesis GTPase RsgA</fullName>
        <ecNumber evidence="10">3.6.1.-</ecNumber>
    </recommendedName>
</protein>
<comment type="subcellular location">
    <subcellularLocation>
        <location evidence="10">Cytoplasm</location>
    </subcellularLocation>
</comment>
<sequence>MSSAPSVPSVAVLAAIGWPWPGTTAGDINDSAWSGLIAAHPDARPARVIEQHRTGYVVAESAGHALAVESPPEWMRRRFPAQDRAAVGDWVLIREASPRPQIAALLPRRSTIKRAAAGEHYQQQMIAANIDTVFVVCGLDADFNPRRIERYLLLVRGGGAEPVVVLTKADKDGSDAEASLAALAELAAQGIVAVAVNARDRDSVAALDRWLGPGRTAVLVGSSGAGKSTLTNTLLGTEKMKTGEVRESDARGRHTTTYRTLIPLPSGACLIDTPGMRELKPTGEEDLADGGFADIETLAGECKFRDCRHAKEPGCAIRAAIDAGTLDRARFANYLKLRDEVAGAANVLATRLAQKSDARVQNKALNKRLDDKYGKR</sequence>
<feature type="binding site" evidence="10">
    <location>
        <begin position="167"/>
        <end position="170"/>
    </location>
    <ligand>
        <name>GTP</name>
        <dbReference type="ChEBI" id="CHEBI:37565"/>
    </ligand>
</feature>